<evidence type="ECO:0000313" key="2">
    <source>
        <dbReference type="Proteomes" id="UP001295684"/>
    </source>
</evidence>
<comment type="caution">
    <text evidence="1">The sequence shown here is derived from an EMBL/GenBank/DDBJ whole genome shotgun (WGS) entry which is preliminary data.</text>
</comment>
<protein>
    <submittedName>
        <fullName evidence="1">Uncharacterized protein</fullName>
    </submittedName>
</protein>
<gene>
    <name evidence="1" type="ORF">ECRASSUSDP1_LOCUS24010</name>
</gene>
<keyword evidence="2" id="KW-1185">Reference proteome</keyword>
<reference evidence="1" key="1">
    <citation type="submission" date="2023-07" db="EMBL/GenBank/DDBJ databases">
        <authorList>
            <consortium name="AG Swart"/>
            <person name="Singh M."/>
            <person name="Singh A."/>
            <person name="Seah K."/>
            <person name="Emmerich C."/>
        </authorList>
    </citation>
    <scope>NUCLEOTIDE SEQUENCE</scope>
    <source>
        <strain evidence="1">DP1</strain>
    </source>
</reference>
<dbReference type="AlphaFoldDB" id="A0AAD2D5Y5"/>
<dbReference type="Proteomes" id="UP001295684">
    <property type="component" value="Unassembled WGS sequence"/>
</dbReference>
<organism evidence="1 2">
    <name type="scientific">Euplotes crassus</name>
    <dbReference type="NCBI Taxonomy" id="5936"/>
    <lineage>
        <taxon>Eukaryota</taxon>
        <taxon>Sar</taxon>
        <taxon>Alveolata</taxon>
        <taxon>Ciliophora</taxon>
        <taxon>Intramacronucleata</taxon>
        <taxon>Spirotrichea</taxon>
        <taxon>Hypotrichia</taxon>
        <taxon>Euplotida</taxon>
        <taxon>Euplotidae</taxon>
        <taxon>Moneuplotes</taxon>
    </lineage>
</organism>
<sequence length="71" mass="8108">MNFNHNYLVGFGEGGRRVGRYFTDVELGDDYECSQTYSWVRSLVYFTSVWGSSMLSSLVPSSVSYVPHKLQ</sequence>
<proteinExistence type="predicted"/>
<name>A0AAD2D5Y5_EUPCR</name>
<accession>A0AAD2D5Y5</accession>
<evidence type="ECO:0000313" key="1">
    <source>
        <dbReference type="EMBL" id="CAI2382534.1"/>
    </source>
</evidence>
<dbReference type="EMBL" id="CAMPGE010024718">
    <property type="protein sequence ID" value="CAI2382534.1"/>
    <property type="molecule type" value="Genomic_DNA"/>
</dbReference>